<evidence type="ECO:0000313" key="2">
    <source>
        <dbReference type="Proteomes" id="UP000531216"/>
    </source>
</evidence>
<dbReference type="AlphaFoldDB" id="A0A7W6BU07"/>
<dbReference type="InterPro" id="IPR021946">
    <property type="entry name" value="DUF3563"/>
</dbReference>
<dbReference type="EMBL" id="JACIDO010000002">
    <property type="protein sequence ID" value="MBB3935053.1"/>
    <property type="molecule type" value="Genomic_DNA"/>
</dbReference>
<dbReference type="Pfam" id="PF12086">
    <property type="entry name" value="DUF3563"/>
    <property type="match status" value="1"/>
</dbReference>
<name>A0A7W6BU07_9HYPH</name>
<reference evidence="1 2" key="1">
    <citation type="submission" date="2020-08" db="EMBL/GenBank/DDBJ databases">
        <title>Genomic Encyclopedia of Type Strains, Phase IV (KMG-IV): sequencing the most valuable type-strain genomes for metagenomic binning, comparative biology and taxonomic classification.</title>
        <authorList>
            <person name="Goeker M."/>
        </authorList>
    </citation>
    <scope>NUCLEOTIDE SEQUENCE [LARGE SCALE GENOMIC DNA]</scope>
    <source>
        <strain evidence="1 2">DSM 25024</strain>
    </source>
</reference>
<protein>
    <submittedName>
        <fullName evidence="1">Uncharacterized protein</fullName>
    </submittedName>
</protein>
<keyword evidence="2" id="KW-1185">Reference proteome</keyword>
<organism evidence="1 2">
    <name type="scientific">Aureimonas phyllosphaerae</name>
    <dbReference type="NCBI Taxonomy" id="1166078"/>
    <lineage>
        <taxon>Bacteria</taxon>
        <taxon>Pseudomonadati</taxon>
        <taxon>Pseudomonadota</taxon>
        <taxon>Alphaproteobacteria</taxon>
        <taxon>Hyphomicrobiales</taxon>
        <taxon>Aurantimonadaceae</taxon>
        <taxon>Aureimonas</taxon>
    </lineage>
</organism>
<dbReference type="Proteomes" id="UP000531216">
    <property type="component" value="Unassembled WGS sequence"/>
</dbReference>
<proteinExistence type="predicted"/>
<sequence>MAYLNDATSLADLERREREIDSGRFRQNRHPF</sequence>
<gene>
    <name evidence="1" type="ORF">GGR05_001181</name>
</gene>
<comment type="caution">
    <text evidence="1">The sequence shown here is derived from an EMBL/GenBank/DDBJ whole genome shotgun (WGS) entry which is preliminary data.</text>
</comment>
<accession>A0A7W6BU07</accession>
<evidence type="ECO:0000313" key="1">
    <source>
        <dbReference type="EMBL" id="MBB3935053.1"/>
    </source>
</evidence>